<dbReference type="SUPFAM" id="SSF48239">
    <property type="entry name" value="Terpenoid cyclases/Protein prenyltransferases"/>
    <property type="match status" value="1"/>
</dbReference>
<dbReference type="GO" id="GO:0016102">
    <property type="term" value="P:diterpenoid biosynthetic process"/>
    <property type="evidence" value="ECO:0007669"/>
    <property type="project" value="TreeGrafter"/>
</dbReference>
<sequence>MGRISTLNGANASVHYGNEFDGSHSPKENLCESAKSLVQRALGCLDPKYGFSTASCQIYDTAWVSMISKETVEQKEWLFPECFHYLLRTQRGDGSWGIDSISQTTGILDTAAALLALQKHAADPLQIQDYSHQELAERIDRASKSLARQLATWNDMETTNHIGVELIVPALLQYLKEEDAALQFAFPGQSVLADMSAAKLARFRTEMLYEARISPASYSMEAFIGKVDFDRVALQLRNGSMWTSPSSTAAYLMYTTTWDTEAEDWLRHLIQAGQGHGDGSVPGTFPTHQFELNWVIATLLQSGFSLSDFDSHDLDKLARIVRAGFVSDGGGTVDVDDTAKGLIALKLLGKQEDITPDIMISLFEKNDAFGTMAAERDRSISSNCHVLLALLAWSDYPQYGPQIHKAAKFVCESWWNCSGRYKDKWVKSFSLLLSDVDAGLASELLGQDLSIRTSIATFQACFRTLLEQHRNGSWEDSPEQTAYAVLILREARCLSFFAEFADRLQYAIDAGVDYLKRHNTAPLIPYWTSKTRYSVKFVAEAYILSAKRASLPSPSAGTVGHTLNHSAQISKTQKFFPLMKLTAHFSSMPDWKLQAALTESALFLPLLRTRRLEVFPRDKLRVSKDAYFDMLPFLWVGCAYRLGLNVPTTFIWDMLFMTLINIQVDEFMEDVATRMFENDTDTLHRLIDQATNEALEKGYADFPTQAWDTCERAQDGEVYIPIVKFAHYILAHPPILLASPHDRRGLIYEFRQFLHTQTQQMSDNAAFRAQQVSQAAQIFSTSTSYFNWVRTTASDHVSTPLNVFWVRCWTSGVLHHGAEAFPTPVQDYLASALARHLATTNRMYNDLSSMARDTAEGNLNSVHFVEFNKTPSASVASQRAALASLAAYEHGCVENTLDRLEREILAGTSSGKRRGAVEVDNLAPMKLLCNVSHLWDQLYLVKDHSSTMQSDGSRG</sequence>
<evidence type="ECO:0000256" key="3">
    <source>
        <dbReference type="ARBA" id="ARBA00022723"/>
    </source>
</evidence>
<evidence type="ECO:0000313" key="8">
    <source>
        <dbReference type="Proteomes" id="UP000265663"/>
    </source>
</evidence>
<dbReference type="OrthoDB" id="2343925at2759"/>
<dbReference type="Gene3D" id="1.50.10.20">
    <property type="match status" value="1"/>
</dbReference>
<evidence type="ECO:0000256" key="4">
    <source>
        <dbReference type="ARBA" id="ARBA00022842"/>
    </source>
</evidence>
<organism evidence="7 8">
    <name type="scientific">Pyrenophora seminiperda CCB06</name>
    <dbReference type="NCBI Taxonomy" id="1302712"/>
    <lineage>
        <taxon>Eukaryota</taxon>
        <taxon>Fungi</taxon>
        <taxon>Dikarya</taxon>
        <taxon>Ascomycota</taxon>
        <taxon>Pezizomycotina</taxon>
        <taxon>Dothideomycetes</taxon>
        <taxon>Pleosporomycetidae</taxon>
        <taxon>Pleosporales</taxon>
        <taxon>Pleosporineae</taxon>
        <taxon>Pleosporaceae</taxon>
        <taxon>Pyrenophora</taxon>
    </lineage>
</organism>
<evidence type="ECO:0000256" key="6">
    <source>
        <dbReference type="ARBA" id="ARBA00023239"/>
    </source>
</evidence>
<keyword evidence="5" id="KW-0413">Isomerase</keyword>
<dbReference type="Proteomes" id="UP000265663">
    <property type="component" value="Unassembled WGS sequence"/>
</dbReference>
<dbReference type="GO" id="GO:0010333">
    <property type="term" value="F:terpene synthase activity"/>
    <property type="evidence" value="ECO:0007669"/>
    <property type="project" value="InterPro"/>
</dbReference>
<protein>
    <submittedName>
        <fullName evidence="7">Gibberellin cluster-kaurensynthase</fullName>
    </submittedName>
</protein>
<reference evidence="7 8" key="1">
    <citation type="journal article" date="2014" name="PLoS ONE">
        <title>De novo Genome Assembly of the Fungal Plant Pathogen Pyrenophora semeniperda.</title>
        <authorList>
            <person name="Soliai M.M."/>
            <person name="Meyer S.E."/>
            <person name="Udall J.A."/>
            <person name="Elzinga D.E."/>
            <person name="Hermansen R.A."/>
            <person name="Bodily P.M."/>
            <person name="Hart A.A."/>
            <person name="Coleman C.E."/>
        </authorList>
    </citation>
    <scope>NUCLEOTIDE SEQUENCE [LARGE SCALE GENOMIC DNA]</scope>
    <source>
        <strain evidence="7 8">CCB06</strain>
        <tissue evidence="7">Mycelium</tissue>
    </source>
</reference>
<dbReference type="InterPro" id="IPR050148">
    <property type="entry name" value="Terpene_synthase-like"/>
</dbReference>
<dbReference type="PANTHER" id="PTHR31739">
    <property type="entry name" value="ENT-COPALYL DIPHOSPHATE SYNTHASE, CHLOROPLASTIC"/>
    <property type="match status" value="1"/>
</dbReference>
<name>A0A3M7ME60_9PLEO</name>
<accession>A0A3M7ME60</accession>
<dbReference type="InterPro" id="IPR017057">
    <property type="entry name" value="Ent-kaurene_synthase_fun"/>
</dbReference>
<keyword evidence="6" id="KW-0456">Lyase</keyword>
<evidence type="ECO:0000313" key="7">
    <source>
        <dbReference type="EMBL" id="RMZ72785.1"/>
    </source>
</evidence>
<dbReference type="PIRSF" id="PIRSF036498">
    <property type="entry name" value="Ent-kaurene_synthase_fungi"/>
    <property type="match status" value="1"/>
</dbReference>
<evidence type="ECO:0000256" key="1">
    <source>
        <dbReference type="ARBA" id="ARBA00001946"/>
    </source>
</evidence>
<dbReference type="AlphaFoldDB" id="A0A3M7ME60"/>
<dbReference type="GO" id="GO:0016853">
    <property type="term" value="F:isomerase activity"/>
    <property type="evidence" value="ECO:0007669"/>
    <property type="project" value="UniProtKB-KW"/>
</dbReference>
<keyword evidence="4" id="KW-0460">Magnesium</keyword>
<comment type="cofactor">
    <cofactor evidence="1">
        <name>Mg(2+)</name>
        <dbReference type="ChEBI" id="CHEBI:18420"/>
    </cofactor>
</comment>
<gene>
    <name evidence="7" type="ORF">GMOD_00009829</name>
</gene>
<dbReference type="InterPro" id="IPR008930">
    <property type="entry name" value="Terpenoid_cyclase/PrenylTrfase"/>
</dbReference>
<dbReference type="PANTHER" id="PTHR31739:SF25">
    <property type="entry name" value="(E,E)-GERANYLLINALOOL SYNTHASE"/>
    <property type="match status" value="1"/>
</dbReference>
<evidence type="ECO:0000256" key="2">
    <source>
        <dbReference type="ARBA" id="ARBA00006333"/>
    </source>
</evidence>
<evidence type="ECO:0000256" key="5">
    <source>
        <dbReference type="ARBA" id="ARBA00023235"/>
    </source>
</evidence>
<keyword evidence="8" id="KW-1185">Reference proteome</keyword>
<dbReference type="GO" id="GO:0000287">
    <property type="term" value="F:magnesium ion binding"/>
    <property type="evidence" value="ECO:0007669"/>
    <property type="project" value="TreeGrafter"/>
</dbReference>
<dbReference type="Gene3D" id="1.50.10.160">
    <property type="match status" value="1"/>
</dbReference>
<comment type="similarity">
    <text evidence="2">Belongs to the terpene synthase family.</text>
</comment>
<keyword evidence="3" id="KW-0479">Metal-binding</keyword>
<dbReference type="EMBL" id="KE747834">
    <property type="protein sequence ID" value="RMZ72785.1"/>
    <property type="molecule type" value="Genomic_DNA"/>
</dbReference>
<proteinExistence type="inferred from homology"/>